<evidence type="ECO:0000313" key="1">
    <source>
        <dbReference type="EMBL" id="MBB5017026.1"/>
    </source>
</evidence>
<keyword evidence="2" id="KW-1185">Reference proteome</keyword>
<evidence type="ECO:0000313" key="2">
    <source>
        <dbReference type="Proteomes" id="UP000575898"/>
    </source>
</evidence>
<gene>
    <name evidence="1" type="ORF">HNQ59_000288</name>
</gene>
<protein>
    <submittedName>
        <fullName evidence="1">Uncharacterized protein</fullName>
    </submittedName>
</protein>
<reference evidence="1 2" key="1">
    <citation type="submission" date="2020-08" db="EMBL/GenBank/DDBJ databases">
        <title>Genomic Encyclopedia of Type Strains, Phase IV (KMG-IV): sequencing the most valuable type-strain genomes for metagenomic binning, comparative biology and taxonomic classification.</title>
        <authorList>
            <person name="Goeker M."/>
        </authorList>
    </citation>
    <scope>NUCLEOTIDE SEQUENCE [LARGE SCALE GENOMIC DNA]</scope>
    <source>
        <strain evidence="1 2">DSM 27165</strain>
    </source>
</reference>
<proteinExistence type="predicted"/>
<organism evidence="1 2">
    <name type="scientific">Chitinivorax tropicus</name>
    <dbReference type="NCBI Taxonomy" id="714531"/>
    <lineage>
        <taxon>Bacteria</taxon>
        <taxon>Pseudomonadati</taxon>
        <taxon>Pseudomonadota</taxon>
        <taxon>Betaproteobacteria</taxon>
        <taxon>Chitinivorax</taxon>
    </lineage>
</organism>
<accession>A0A840MKD3</accession>
<comment type="caution">
    <text evidence="1">The sequence shown here is derived from an EMBL/GenBank/DDBJ whole genome shotgun (WGS) entry which is preliminary data.</text>
</comment>
<dbReference type="EMBL" id="JACHHY010000002">
    <property type="protein sequence ID" value="MBB5017026.1"/>
    <property type="molecule type" value="Genomic_DNA"/>
</dbReference>
<name>A0A840MKD3_9PROT</name>
<dbReference type="Proteomes" id="UP000575898">
    <property type="component" value="Unassembled WGS sequence"/>
</dbReference>
<sequence length="71" mass="7825">MPIGAPIRPQPSWRLIVAPDALCCYGGMQVCTIVQQVSRGDSQTIKTTPTESRVYQCLVAIGLAIEEDDFW</sequence>
<dbReference type="AlphaFoldDB" id="A0A840MKD3"/>